<sequence length="151" mass="16326">MRITKRTNIAIRVLMFCTAHRGRLVTKHEIAGVCNASENHLAQVIHQLALMGVLSTQRGRNGGLELAREPKDIEIGEIFRAMEASVPLAECFADVDNSCPLVEACRLKVALQEAAEAFYARLDRVTLDSLVCDNTALLGILAPEPCGAAVG</sequence>
<dbReference type="RefSeq" id="WP_283426260.1">
    <property type="nucleotide sequence ID" value="NZ_FXTY01000004.1"/>
</dbReference>
<keyword evidence="3" id="KW-1185">Reference proteome</keyword>
<dbReference type="InterPro" id="IPR036390">
    <property type="entry name" value="WH_DNA-bd_sf"/>
</dbReference>
<dbReference type="PANTHER" id="PTHR33221:SF4">
    <property type="entry name" value="HTH-TYPE TRANSCRIPTIONAL REPRESSOR NSRR"/>
    <property type="match status" value="1"/>
</dbReference>
<dbReference type="InterPro" id="IPR000944">
    <property type="entry name" value="Tscrpt_reg_Rrf2"/>
</dbReference>
<dbReference type="SUPFAM" id="SSF46785">
    <property type="entry name" value="Winged helix' DNA-binding domain"/>
    <property type="match status" value="1"/>
</dbReference>
<gene>
    <name evidence="2" type="ORF">SAMN06265373_104311</name>
</gene>
<dbReference type="Pfam" id="PF02082">
    <property type="entry name" value="Rrf2"/>
    <property type="match status" value="1"/>
</dbReference>
<keyword evidence="1" id="KW-0238">DNA-binding</keyword>
<dbReference type="Gene3D" id="1.10.10.10">
    <property type="entry name" value="Winged helix-like DNA-binding domain superfamily/Winged helix DNA-binding domain"/>
    <property type="match status" value="1"/>
</dbReference>
<reference evidence="2 3" key="1">
    <citation type="submission" date="2017-05" db="EMBL/GenBank/DDBJ databases">
        <authorList>
            <person name="Varghese N."/>
            <person name="Submissions S."/>
        </authorList>
    </citation>
    <scope>NUCLEOTIDE SEQUENCE [LARGE SCALE GENOMIC DNA]</scope>
    <source>
        <strain evidence="2 3">DSM 29734</strain>
    </source>
</reference>
<name>A0ABY1P114_9RHOB</name>
<comment type="caution">
    <text evidence="2">The sequence shown here is derived from an EMBL/GenBank/DDBJ whole genome shotgun (WGS) entry which is preliminary data.</text>
</comment>
<dbReference type="Proteomes" id="UP001157961">
    <property type="component" value="Unassembled WGS sequence"/>
</dbReference>
<accession>A0ABY1P114</accession>
<evidence type="ECO:0000256" key="1">
    <source>
        <dbReference type="ARBA" id="ARBA00023125"/>
    </source>
</evidence>
<dbReference type="EMBL" id="FXTY01000004">
    <property type="protein sequence ID" value="SMP23064.1"/>
    <property type="molecule type" value="Genomic_DNA"/>
</dbReference>
<dbReference type="NCBIfam" id="TIGR00738">
    <property type="entry name" value="rrf2_super"/>
    <property type="match status" value="1"/>
</dbReference>
<proteinExistence type="predicted"/>
<protein>
    <submittedName>
        <fullName evidence="2">Transcriptional regulator, BadM/Rrf2 family</fullName>
    </submittedName>
</protein>
<dbReference type="PROSITE" id="PS51197">
    <property type="entry name" value="HTH_RRF2_2"/>
    <property type="match status" value="1"/>
</dbReference>
<evidence type="ECO:0000313" key="2">
    <source>
        <dbReference type="EMBL" id="SMP23064.1"/>
    </source>
</evidence>
<organism evidence="2 3">
    <name type="scientific">Shimia sagamensis</name>
    <dbReference type="NCBI Taxonomy" id="1566352"/>
    <lineage>
        <taxon>Bacteria</taxon>
        <taxon>Pseudomonadati</taxon>
        <taxon>Pseudomonadota</taxon>
        <taxon>Alphaproteobacteria</taxon>
        <taxon>Rhodobacterales</taxon>
        <taxon>Roseobacteraceae</taxon>
    </lineage>
</organism>
<dbReference type="InterPro" id="IPR036388">
    <property type="entry name" value="WH-like_DNA-bd_sf"/>
</dbReference>
<dbReference type="PANTHER" id="PTHR33221">
    <property type="entry name" value="WINGED HELIX-TURN-HELIX TRANSCRIPTIONAL REGULATOR, RRF2 FAMILY"/>
    <property type="match status" value="1"/>
</dbReference>
<evidence type="ECO:0000313" key="3">
    <source>
        <dbReference type="Proteomes" id="UP001157961"/>
    </source>
</evidence>